<dbReference type="Pfam" id="PF00169">
    <property type="entry name" value="PH"/>
    <property type="match status" value="2"/>
</dbReference>
<sequence>TFIDWLVRQPSSPRIMDQRTATPSTVYVVCSGWLSKRGGFVSAWKRRYFMLRNDRYLCYFSQEIGPDTPKSVIHRSMLGMIPLVHALAIGDSTMAGPGDENSTFDIVTMSRTYVCQASSIEAKKQWILALQAMITPLPEFSFSKQGFLYKKGKFKWTRHYFAVGRNCVYMFEDELNCRAFARIASHSGKAFTLAMERHCQEAIPLTHSQIDIPQNGGSDGMFNTFCIINGSRSKLWLSATSSKEVKRWADGITMEILTRQNY</sequence>
<reference evidence="2" key="1">
    <citation type="submission" date="2015-04" db="EMBL/GenBank/DDBJ databases">
        <title>The genome sequence of the plant pathogenic Rhizarian Plasmodiophora brassicae reveals insights in its biotrophic life cycle and the origin of chitin synthesis.</title>
        <authorList>
            <person name="Schwelm A."/>
            <person name="Fogelqvist J."/>
            <person name="Knaust A."/>
            <person name="Julke S."/>
            <person name="Lilja T."/>
            <person name="Dhandapani V."/>
            <person name="Bonilla-Rosso G."/>
            <person name="Karlsson M."/>
            <person name="Shevchenko A."/>
            <person name="Choi S.R."/>
            <person name="Kim H.G."/>
            <person name="Park J.Y."/>
            <person name="Lim Y.P."/>
            <person name="Ludwig-Muller J."/>
            <person name="Dixelius C."/>
        </authorList>
    </citation>
    <scope>NUCLEOTIDE SEQUENCE</scope>
    <source>
        <tissue evidence="2">Potato root galls</tissue>
    </source>
</reference>
<dbReference type="InterPro" id="IPR001849">
    <property type="entry name" value="PH_domain"/>
</dbReference>
<organism evidence="2">
    <name type="scientific">Spongospora subterranea</name>
    <dbReference type="NCBI Taxonomy" id="70186"/>
    <lineage>
        <taxon>Eukaryota</taxon>
        <taxon>Sar</taxon>
        <taxon>Rhizaria</taxon>
        <taxon>Endomyxa</taxon>
        <taxon>Phytomyxea</taxon>
        <taxon>Plasmodiophorida</taxon>
        <taxon>Plasmodiophoridae</taxon>
        <taxon>Spongospora</taxon>
    </lineage>
</organism>
<dbReference type="PROSITE" id="PS50003">
    <property type="entry name" value="PH_DOMAIN"/>
    <property type="match status" value="2"/>
</dbReference>
<name>A0A0H5QL57_9EUKA</name>
<dbReference type="CDD" id="cd00821">
    <property type="entry name" value="PH"/>
    <property type="match status" value="1"/>
</dbReference>
<dbReference type="InterPro" id="IPR011993">
    <property type="entry name" value="PH-like_dom_sf"/>
</dbReference>
<dbReference type="EMBL" id="HACM01001895">
    <property type="protein sequence ID" value="CRZ02337.1"/>
    <property type="molecule type" value="Transcribed_RNA"/>
</dbReference>
<dbReference type="Gene3D" id="2.30.29.30">
    <property type="entry name" value="Pleckstrin-homology domain (PH domain)/Phosphotyrosine-binding domain (PTB)"/>
    <property type="match status" value="2"/>
</dbReference>
<accession>A0A0H5QL57</accession>
<dbReference type="SUPFAM" id="SSF50729">
    <property type="entry name" value="PH domain-like"/>
    <property type="match status" value="2"/>
</dbReference>
<feature type="domain" description="PH" evidence="1">
    <location>
        <begin position="27"/>
        <end position="135"/>
    </location>
</feature>
<feature type="non-terminal residue" evidence="2">
    <location>
        <position position="1"/>
    </location>
</feature>
<protein>
    <recommendedName>
        <fullName evidence="1">PH domain-containing protein</fullName>
    </recommendedName>
</protein>
<dbReference type="PANTHER" id="PTHR14336">
    <property type="entry name" value="TANDEM PH DOMAIN CONTAINING PROTEIN"/>
    <property type="match status" value="1"/>
</dbReference>
<dbReference type="InterPro" id="IPR051707">
    <property type="entry name" value="PI-Interact_SigTrans_Reg"/>
</dbReference>
<feature type="domain" description="PH" evidence="1">
    <location>
        <begin position="141"/>
        <end position="257"/>
    </location>
</feature>
<evidence type="ECO:0000313" key="2">
    <source>
        <dbReference type="EMBL" id="CRZ02337.1"/>
    </source>
</evidence>
<proteinExistence type="predicted"/>
<evidence type="ECO:0000259" key="1">
    <source>
        <dbReference type="PROSITE" id="PS50003"/>
    </source>
</evidence>
<dbReference type="SMART" id="SM00233">
    <property type="entry name" value="PH"/>
    <property type="match status" value="2"/>
</dbReference>
<dbReference type="AlphaFoldDB" id="A0A0H5QL57"/>